<evidence type="ECO:0000256" key="5">
    <source>
        <dbReference type="ARBA" id="ARBA00016895"/>
    </source>
</evidence>
<dbReference type="AlphaFoldDB" id="A0A395XC20"/>
<comment type="function">
    <text evidence="1 17">Catalyzes the conversion of epoxyqueuosine (oQ) to queuosine (Q), which is a hypermodified base found in the wobble positions of tRNA(Asp), tRNA(Asn), tRNA(His) and tRNA(Tyr).</text>
</comment>
<evidence type="ECO:0000256" key="15">
    <source>
        <dbReference type="ARBA" id="ARBA00031446"/>
    </source>
</evidence>
<evidence type="ECO:0000313" key="18">
    <source>
        <dbReference type="EMBL" id="RGV65619.1"/>
    </source>
</evidence>
<keyword evidence="9 17" id="KW-0671">Queuosine biosynthesis</keyword>
<evidence type="ECO:0000256" key="1">
    <source>
        <dbReference type="ARBA" id="ARBA00002268"/>
    </source>
</evidence>
<feature type="disulfide bond" description="Redox-active" evidence="17">
    <location>
        <begin position="195"/>
        <end position="197"/>
    </location>
</feature>
<feature type="binding site" evidence="17">
    <location>
        <position position="32"/>
    </location>
    <ligand>
        <name>[4Fe-4S] cluster</name>
        <dbReference type="ChEBI" id="CHEBI:49883"/>
    </ligand>
</feature>
<comment type="pathway">
    <text evidence="2 17">tRNA modification; tRNA-queuosine biosynthesis.</text>
</comment>
<evidence type="ECO:0000256" key="7">
    <source>
        <dbReference type="ARBA" id="ARBA00022694"/>
    </source>
</evidence>
<dbReference type="GO" id="GO:0046872">
    <property type="term" value="F:metal ion binding"/>
    <property type="evidence" value="ECO:0007669"/>
    <property type="project" value="UniProtKB-KW"/>
</dbReference>
<comment type="similarity">
    <text evidence="3 17">Belongs to the QueH family.</text>
</comment>
<accession>A0A395XC20</accession>
<comment type="catalytic activity">
    <reaction evidence="16 17">
        <text>epoxyqueuosine(34) in tRNA + AH2 = queuosine(34) in tRNA + A + H2O</text>
        <dbReference type="Rhea" id="RHEA:32159"/>
        <dbReference type="Rhea" id="RHEA-COMP:18571"/>
        <dbReference type="Rhea" id="RHEA-COMP:18582"/>
        <dbReference type="ChEBI" id="CHEBI:13193"/>
        <dbReference type="ChEBI" id="CHEBI:15377"/>
        <dbReference type="ChEBI" id="CHEBI:17499"/>
        <dbReference type="ChEBI" id="CHEBI:194431"/>
        <dbReference type="ChEBI" id="CHEBI:194443"/>
        <dbReference type="EC" id="1.17.99.6"/>
    </reaction>
</comment>
<sequence>MNKRNYQRELDQLLEHTQKEEKVPRLFLHSCCAPCSSYVLEYLSQYFEITVFFYNPNISLEEEYRKRVAEIQRLVAEMSFTHPVHIMEGTYDPQIFYEMARGLERVPEGGKRCFKCYRLRMEEAAKLAKEGNYDYFTTTLSISPLKNAEKINEIGEALAEIYGVKHLPSDFKKKNGYKRSIELSHDYGLYRQNYCGCVFSKREQEEKMKQKQISEGSVL</sequence>
<gene>
    <name evidence="17" type="primary">queH</name>
    <name evidence="18" type="ORF">DWW07_03460</name>
</gene>
<name>A0A395XC20_9FIRM</name>
<keyword evidence="13 17" id="KW-1015">Disulfide bond</keyword>
<reference evidence="18 19" key="1">
    <citation type="submission" date="2018-08" db="EMBL/GenBank/DDBJ databases">
        <title>A genome reference for cultivated species of the human gut microbiota.</title>
        <authorList>
            <person name="Zou Y."/>
            <person name="Xue W."/>
            <person name="Luo G."/>
        </authorList>
    </citation>
    <scope>NUCLEOTIDE SEQUENCE [LARGE SCALE GENOMIC DNA]</scope>
    <source>
        <strain evidence="18 19">AF14-23</strain>
    </source>
</reference>
<evidence type="ECO:0000256" key="11">
    <source>
        <dbReference type="ARBA" id="ARBA00023004"/>
    </source>
</evidence>
<evidence type="ECO:0000256" key="12">
    <source>
        <dbReference type="ARBA" id="ARBA00023014"/>
    </source>
</evidence>
<dbReference type="PANTHER" id="PTHR36701:SF1">
    <property type="entry name" value="EPOXYQUEUOSINE REDUCTASE QUEH"/>
    <property type="match status" value="1"/>
</dbReference>
<keyword evidence="12 17" id="KW-0411">Iron-sulfur</keyword>
<evidence type="ECO:0000256" key="16">
    <source>
        <dbReference type="ARBA" id="ARBA00047415"/>
    </source>
</evidence>
<dbReference type="EC" id="1.17.99.6" evidence="4 17"/>
<keyword evidence="6 17" id="KW-0004">4Fe-4S</keyword>
<dbReference type="GO" id="GO:0052693">
    <property type="term" value="F:epoxyqueuosine reductase activity"/>
    <property type="evidence" value="ECO:0007669"/>
    <property type="project" value="UniProtKB-UniRule"/>
</dbReference>
<feature type="binding site" evidence="17">
    <location>
        <position position="31"/>
    </location>
    <ligand>
        <name>[4Fe-4S] cluster</name>
        <dbReference type="ChEBI" id="CHEBI:49883"/>
    </ligand>
</feature>
<protein>
    <recommendedName>
        <fullName evidence="5 17">Epoxyqueuosine reductase QueH</fullName>
        <ecNumber evidence="4 17">1.17.99.6</ecNumber>
    </recommendedName>
    <alternativeName>
        <fullName evidence="15 17">Queuosine biosynthesis protein QueH</fullName>
    </alternativeName>
</protein>
<keyword evidence="14 17" id="KW-0676">Redox-active center</keyword>
<keyword evidence="8 17" id="KW-0479">Metal-binding</keyword>
<dbReference type="UniPathway" id="UPA00392"/>
<comment type="caution">
    <text evidence="18">The sequence shown here is derived from an EMBL/GenBank/DDBJ whole genome shotgun (WGS) entry which is preliminary data.</text>
</comment>
<keyword evidence="10 17" id="KW-0560">Oxidoreductase</keyword>
<keyword evidence="11 17" id="KW-0408">Iron</keyword>
<proteinExistence type="inferred from homology"/>
<organism evidence="18 19">
    <name type="scientific">Blautia obeum</name>
    <dbReference type="NCBI Taxonomy" id="40520"/>
    <lineage>
        <taxon>Bacteria</taxon>
        <taxon>Bacillati</taxon>
        <taxon>Bacillota</taxon>
        <taxon>Clostridia</taxon>
        <taxon>Lachnospirales</taxon>
        <taxon>Lachnospiraceae</taxon>
        <taxon>Blautia</taxon>
    </lineage>
</organism>
<dbReference type="HAMAP" id="MF_02089">
    <property type="entry name" value="QueH"/>
    <property type="match status" value="1"/>
</dbReference>
<dbReference type="EMBL" id="QRZI01000002">
    <property type="protein sequence ID" value="RGV65619.1"/>
    <property type="molecule type" value="Genomic_DNA"/>
</dbReference>
<evidence type="ECO:0000256" key="8">
    <source>
        <dbReference type="ARBA" id="ARBA00022723"/>
    </source>
</evidence>
<evidence type="ECO:0000256" key="17">
    <source>
        <dbReference type="HAMAP-Rule" id="MF_02089"/>
    </source>
</evidence>
<evidence type="ECO:0000256" key="4">
    <source>
        <dbReference type="ARBA" id="ARBA00012622"/>
    </source>
</evidence>
<evidence type="ECO:0000313" key="19">
    <source>
        <dbReference type="Proteomes" id="UP000265828"/>
    </source>
</evidence>
<dbReference type="InterPro" id="IPR003828">
    <property type="entry name" value="QueH"/>
</dbReference>
<evidence type="ECO:0000256" key="3">
    <source>
        <dbReference type="ARBA" id="ARBA00008207"/>
    </source>
</evidence>
<feature type="binding site" evidence="17">
    <location>
        <position position="116"/>
    </location>
    <ligand>
        <name>[4Fe-4S] cluster</name>
        <dbReference type="ChEBI" id="CHEBI:49883"/>
    </ligand>
</feature>
<keyword evidence="7 17" id="KW-0819">tRNA processing</keyword>
<evidence type="ECO:0000256" key="9">
    <source>
        <dbReference type="ARBA" id="ARBA00022785"/>
    </source>
</evidence>
<dbReference type="PANTHER" id="PTHR36701">
    <property type="entry name" value="EPOXYQUEUOSINE REDUCTASE QUEH"/>
    <property type="match status" value="1"/>
</dbReference>
<dbReference type="GO" id="GO:0008616">
    <property type="term" value="P:tRNA queuosine(34) biosynthetic process"/>
    <property type="evidence" value="ECO:0007669"/>
    <property type="project" value="UniProtKB-UniRule"/>
</dbReference>
<evidence type="ECO:0000256" key="14">
    <source>
        <dbReference type="ARBA" id="ARBA00023284"/>
    </source>
</evidence>
<evidence type="ECO:0000256" key="6">
    <source>
        <dbReference type="ARBA" id="ARBA00022485"/>
    </source>
</evidence>
<evidence type="ECO:0000256" key="10">
    <source>
        <dbReference type="ARBA" id="ARBA00023002"/>
    </source>
</evidence>
<dbReference type="GO" id="GO:0051539">
    <property type="term" value="F:4 iron, 4 sulfur cluster binding"/>
    <property type="evidence" value="ECO:0007669"/>
    <property type="project" value="UniProtKB-UniRule"/>
</dbReference>
<dbReference type="Proteomes" id="UP000265828">
    <property type="component" value="Unassembled WGS sequence"/>
</dbReference>
<evidence type="ECO:0000256" key="13">
    <source>
        <dbReference type="ARBA" id="ARBA00023157"/>
    </source>
</evidence>
<dbReference type="RefSeq" id="WP_117627739.1">
    <property type="nucleotide sequence ID" value="NZ_JAAIPQ010000001.1"/>
</dbReference>
<feature type="binding site" evidence="17">
    <location>
        <position position="113"/>
    </location>
    <ligand>
        <name>[4Fe-4S] cluster</name>
        <dbReference type="ChEBI" id="CHEBI:49883"/>
    </ligand>
</feature>
<dbReference type="Pfam" id="PF02677">
    <property type="entry name" value="QueH"/>
    <property type="match status" value="1"/>
</dbReference>
<evidence type="ECO:0000256" key="2">
    <source>
        <dbReference type="ARBA" id="ARBA00004691"/>
    </source>
</evidence>